<evidence type="ECO:0000313" key="8">
    <source>
        <dbReference type="Proteomes" id="UP000028924"/>
    </source>
</evidence>
<dbReference type="GO" id="GO:0016740">
    <property type="term" value="F:transferase activity"/>
    <property type="evidence" value="ECO:0007669"/>
    <property type="project" value="UniProtKB-KW"/>
</dbReference>
<evidence type="ECO:0000256" key="2">
    <source>
        <dbReference type="ARBA" id="ARBA00022679"/>
    </source>
</evidence>
<keyword evidence="2" id="KW-0808">Transferase</keyword>
<name>A0A087SBG6_AUXPR</name>
<feature type="compositionally biased region" description="Pro residues" evidence="6">
    <location>
        <begin position="99"/>
        <end position="114"/>
    </location>
</feature>
<feature type="region of interest" description="Disordered" evidence="6">
    <location>
        <begin position="1"/>
        <end position="31"/>
    </location>
</feature>
<reference evidence="7 8" key="1">
    <citation type="journal article" date="2014" name="BMC Genomics">
        <title>Oil accumulation mechanisms of the oleaginous microalga Chlorella protothecoides revealed through its genome, transcriptomes, and proteomes.</title>
        <authorList>
            <person name="Gao C."/>
            <person name="Wang Y."/>
            <person name="Shen Y."/>
            <person name="Yan D."/>
            <person name="He X."/>
            <person name="Dai J."/>
            <person name="Wu Q."/>
        </authorList>
    </citation>
    <scope>NUCLEOTIDE SEQUENCE [LARGE SCALE GENOMIC DNA]</scope>
    <source>
        <strain evidence="7 8">0710</strain>
    </source>
</reference>
<dbReference type="AlphaFoldDB" id="A0A087SBG6"/>
<dbReference type="GeneID" id="23612210"/>
<dbReference type="OrthoDB" id="20368at2759"/>
<gene>
    <name evidence="7" type="ORF">F751_0819</name>
</gene>
<feature type="region of interest" description="Disordered" evidence="6">
    <location>
        <begin position="90"/>
        <end position="117"/>
    </location>
</feature>
<evidence type="ECO:0000256" key="5">
    <source>
        <dbReference type="ARBA" id="ARBA00030350"/>
    </source>
</evidence>
<dbReference type="EMBL" id="KL662087">
    <property type="protein sequence ID" value="KFM23070.1"/>
    <property type="molecule type" value="Genomic_DNA"/>
</dbReference>
<dbReference type="Proteomes" id="UP000028924">
    <property type="component" value="Unassembled WGS sequence"/>
</dbReference>
<keyword evidence="3" id="KW-0294">Fucose metabolism</keyword>
<evidence type="ECO:0000256" key="6">
    <source>
        <dbReference type="SAM" id="MobiDB-lite"/>
    </source>
</evidence>
<organism evidence="7 8">
    <name type="scientific">Auxenochlorella protothecoides</name>
    <name type="common">Green microalga</name>
    <name type="synonym">Chlorella protothecoides</name>
    <dbReference type="NCBI Taxonomy" id="3075"/>
    <lineage>
        <taxon>Eukaryota</taxon>
        <taxon>Viridiplantae</taxon>
        <taxon>Chlorophyta</taxon>
        <taxon>core chlorophytes</taxon>
        <taxon>Trebouxiophyceae</taxon>
        <taxon>Chlorellales</taxon>
        <taxon>Chlorellaceae</taxon>
        <taxon>Auxenochlorella</taxon>
    </lineage>
</organism>
<dbReference type="STRING" id="3075.A0A087SBG6"/>
<evidence type="ECO:0000256" key="3">
    <source>
        <dbReference type="ARBA" id="ARBA00023253"/>
    </source>
</evidence>
<evidence type="ECO:0000313" key="7">
    <source>
        <dbReference type="EMBL" id="KFM23070.1"/>
    </source>
</evidence>
<keyword evidence="8" id="KW-1185">Reference proteome</keyword>
<dbReference type="RefSeq" id="XP_011395940.1">
    <property type="nucleotide sequence ID" value="XM_011397638.1"/>
</dbReference>
<evidence type="ECO:0000256" key="1">
    <source>
        <dbReference type="ARBA" id="ARBA00007737"/>
    </source>
</evidence>
<dbReference type="CDD" id="cd11296">
    <property type="entry name" value="O-FucT_like"/>
    <property type="match status" value="1"/>
</dbReference>
<accession>A0A087SBG6</accession>
<dbReference type="KEGG" id="apro:F751_0819"/>
<dbReference type="Gene3D" id="3.40.50.11350">
    <property type="match status" value="1"/>
</dbReference>
<comment type="similarity">
    <text evidence="1">Belongs to the glycosyltransferase GT106 family.</text>
</comment>
<sequence>MLPLTSSGPSRRGSLLHLTNSPGGTPSLGLQPIRDPSNLRFLAGLLAVTTCLLFLGLHPDTYPLSGAFPRRRGLSGLVADSRLLARHAEAAAGADQGPTPRPLPASPAPTPPALPAGLPEDFDAEAYRAYHPHLDLPSARAAAEHYLAHGREEGLVAHRLRVLLRYTACTGLINQHYSHIAAFSLASVLGAEVVLPPAVCRDSFAHYFSVFKEKNEVQWAPVPLDSLLDVPALIAWWKARGIHVHETPALTPFPDLTQPGVAFPLYAQPGVDPDLVVRVEGVYLKNMELGELVDLAREAVVGRARERLLAARGSSGPPSAAVPYVVLDLPCSFFMLRTLSDLGLVSGVARSLAFAPALHALADRVVDEMTRGGVLPFNGVHLRIEKDARDWAMIMGGEQVVWQSYVKTMRGVGQNESVPLYAASGMLTYGASTDMLRTVAFLKHMRVCSEIHHKEMYIPKAELELLNSEQEALLDFIVLSKSRLFVGFGSSTFSFYLREYRSLQNMSRSTSSLVDASIIGTDALFASAGTVV</sequence>
<evidence type="ECO:0000256" key="4">
    <source>
        <dbReference type="ARBA" id="ARBA00023277"/>
    </source>
</evidence>
<protein>
    <recommendedName>
        <fullName evidence="5">O-fucosyltransferase family protein</fullName>
    </recommendedName>
</protein>
<dbReference type="InterPro" id="IPR019378">
    <property type="entry name" value="GDP-Fuc_O-FucTrfase"/>
</dbReference>
<dbReference type="GO" id="GO:0006004">
    <property type="term" value="P:fucose metabolic process"/>
    <property type="evidence" value="ECO:0007669"/>
    <property type="project" value="UniProtKB-KW"/>
</dbReference>
<dbReference type="Pfam" id="PF10250">
    <property type="entry name" value="O-FucT"/>
    <property type="match status" value="1"/>
</dbReference>
<keyword evidence="4" id="KW-0119">Carbohydrate metabolism</keyword>
<proteinExistence type="inferred from homology"/>